<keyword evidence="6" id="KW-0812">Transmembrane</keyword>
<comment type="caution">
    <text evidence="8">The sequence shown here is derived from an EMBL/GenBank/DDBJ whole genome shotgun (WGS) entry which is preliminary data.</text>
</comment>
<dbReference type="InterPro" id="IPR023296">
    <property type="entry name" value="Glyco_hydro_beta-prop_sf"/>
</dbReference>
<dbReference type="GO" id="GO:0005975">
    <property type="term" value="P:carbohydrate metabolic process"/>
    <property type="evidence" value="ECO:0007669"/>
    <property type="project" value="InterPro"/>
</dbReference>
<keyword evidence="6" id="KW-0472">Membrane</keyword>
<evidence type="ECO:0000256" key="6">
    <source>
        <dbReference type="SAM" id="Phobius"/>
    </source>
</evidence>
<dbReference type="CDD" id="cd04084">
    <property type="entry name" value="CBM6_xylanase-like"/>
    <property type="match status" value="1"/>
</dbReference>
<dbReference type="InterPro" id="IPR051795">
    <property type="entry name" value="Glycosyl_Hydrlase_43"/>
</dbReference>
<protein>
    <submittedName>
        <fullName evidence="8">Beta-xylosidase</fullName>
    </submittedName>
</protein>
<evidence type="ECO:0000256" key="4">
    <source>
        <dbReference type="PIRSR" id="PIRSR606710-1"/>
    </source>
</evidence>
<organism evidence="8 9">
    <name type="scientific">Chitinophaga polysaccharea</name>
    <dbReference type="NCBI Taxonomy" id="1293035"/>
    <lineage>
        <taxon>Bacteria</taxon>
        <taxon>Pseudomonadati</taxon>
        <taxon>Bacteroidota</taxon>
        <taxon>Chitinophagia</taxon>
        <taxon>Chitinophagales</taxon>
        <taxon>Chitinophagaceae</taxon>
        <taxon>Chitinophaga</taxon>
    </lineage>
</organism>
<dbReference type="Proteomes" id="UP000320811">
    <property type="component" value="Unassembled WGS sequence"/>
</dbReference>
<accession>A0A561PAW1</accession>
<evidence type="ECO:0000259" key="7">
    <source>
        <dbReference type="Pfam" id="PF17851"/>
    </source>
</evidence>
<dbReference type="Gene3D" id="2.115.10.20">
    <property type="entry name" value="Glycosyl hydrolase domain, family 43"/>
    <property type="match status" value="1"/>
</dbReference>
<feature type="domain" description="Beta-xylosidase C-terminal Concanavalin A-like" evidence="7">
    <location>
        <begin position="397"/>
        <end position="572"/>
    </location>
</feature>
<keyword evidence="9" id="KW-1185">Reference proteome</keyword>
<name>A0A561PAW1_9BACT</name>
<feature type="site" description="Important for catalytic activity, responsible for pKa modulation of the active site Glu and correct orientation of both the proton donor and substrate" evidence="5">
    <location>
        <position position="210"/>
    </location>
</feature>
<dbReference type="EMBL" id="VIWO01000009">
    <property type="protein sequence ID" value="TWF35218.1"/>
    <property type="molecule type" value="Genomic_DNA"/>
</dbReference>
<feature type="transmembrane region" description="Helical" evidence="6">
    <location>
        <begin position="41"/>
        <end position="61"/>
    </location>
</feature>
<sequence length="704" mass="78451">MGGLDLLYSLTKHFYSLFQHLWRSLEGRADYFVLTKNSCQMFLRVLIFVFIGLTLMIKNGFTQQSNAIRSFDPSPEEEMAAVHFYTSVNTYVNPVLPGDHPDPTLLKVGNDFYHCGSSFHFNPYLPIYHSTDLVHWKVVSRVLSPANTNIVTDRPGAGVWQGAITYFYGSYWIYFSSQGQWFSKASSPAGPWSHPVRVNENAGTGPLGYDNSIFVDDDGKPYMVIKNGQKVNRLQALGKDGQLTDSVIDLDWMNAKLQYSWAEGPVMCKRNGYYYYFPAGDVSGGQYVLRTKELTADSSKWERLGDFFKPITDPNNTFPRPNHISAPVQLADGTWWTIGQSYEKHGNDDWSGMGRQTSLYRVLWEGDRPWGVAPASGPVPKPALDNDNTPWRSVHTDRFDTDSLGPWWHFLTKSAAAAYSLTQHKGWIRLSPDTGRTHLLQKETDHYYSAVTQVQVTNSNAAAQGGIYLTNGKQSVVARLYYASGKNPRIVFQLDTALRELPRPKGKDVWLKLQRFEHQLTGFFSTDGKNWQQVGVPVSAVPIDKAQPDFNSWVGTSIGLFAERGPVDFRFFVCKDGFSSLPAIGSSNYYGISKIKQGQGTGVSTSSVHGGWLMISGVDFGAAGEAKAVEITGNATRGGQLELLTDDLEKGKQVAVVQVKPGGRLLHTGSLRQVSGQHDLFIRFPGKSPGDIMIESVRLLRQEK</sequence>
<dbReference type="InterPro" id="IPR013320">
    <property type="entry name" value="ConA-like_dom_sf"/>
</dbReference>
<comment type="similarity">
    <text evidence="1">Belongs to the glycosyl hydrolase 43 family.</text>
</comment>
<feature type="active site" description="Proton acceptor" evidence="4">
    <location>
        <position position="102"/>
    </location>
</feature>
<keyword evidence="6" id="KW-1133">Transmembrane helix</keyword>
<dbReference type="Gene3D" id="2.60.120.260">
    <property type="entry name" value="Galactose-binding domain-like"/>
    <property type="match status" value="1"/>
</dbReference>
<proteinExistence type="inferred from homology"/>
<gene>
    <name evidence="8" type="ORF">FHW36_1094</name>
</gene>
<reference evidence="8 9" key="1">
    <citation type="submission" date="2019-06" db="EMBL/GenBank/DDBJ databases">
        <title>Sorghum-associated microbial communities from plants grown in Nebraska, USA.</title>
        <authorList>
            <person name="Schachtman D."/>
        </authorList>
    </citation>
    <scope>NUCLEOTIDE SEQUENCE [LARGE SCALE GENOMIC DNA]</scope>
    <source>
        <strain evidence="8 9">1209</strain>
    </source>
</reference>
<dbReference type="InterPro" id="IPR006710">
    <property type="entry name" value="Glyco_hydro_43"/>
</dbReference>
<evidence type="ECO:0000313" key="9">
    <source>
        <dbReference type="Proteomes" id="UP000320811"/>
    </source>
</evidence>
<dbReference type="SUPFAM" id="SSF49899">
    <property type="entry name" value="Concanavalin A-like lectins/glucanases"/>
    <property type="match status" value="1"/>
</dbReference>
<dbReference type="InterPro" id="IPR041542">
    <property type="entry name" value="GH43_C2"/>
</dbReference>
<dbReference type="AlphaFoldDB" id="A0A561PAW1"/>
<keyword evidence="2" id="KW-0378">Hydrolase</keyword>
<evidence type="ECO:0000256" key="2">
    <source>
        <dbReference type="ARBA" id="ARBA00022801"/>
    </source>
</evidence>
<dbReference type="PANTHER" id="PTHR42812">
    <property type="entry name" value="BETA-XYLOSIDASE"/>
    <property type="match status" value="1"/>
</dbReference>
<dbReference type="Pfam" id="PF04616">
    <property type="entry name" value="Glyco_hydro_43"/>
    <property type="match status" value="1"/>
</dbReference>
<dbReference type="PANTHER" id="PTHR42812:SF5">
    <property type="entry name" value="ENDO-ARABINASE"/>
    <property type="match status" value="1"/>
</dbReference>
<dbReference type="SUPFAM" id="SSF75005">
    <property type="entry name" value="Arabinanase/levansucrase/invertase"/>
    <property type="match status" value="1"/>
</dbReference>
<dbReference type="Pfam" id="PF17851">
    <property type="entry name" value="GH43_C2"/>
    <property type="match status" value="1"/>
</dbReference>
<evidence type="ECO:0000256" key="1">
    <source>
        <dbReference type="ARBA" id="ARBA00009865"/>
    </source>
</evidence>
<dbReference type="Gene3D" id="2.60.120.200">
    <property type="match status" value="1"/>
</dbReference>
<keyword evidence="3" id="KW-0326">Glycosidase</keyword>
<feature type="active site" description="Proton donor" evidence="4">
    <location>
        <position position="263"/>
    </location>
</feature>
<evidence type="ECO:0000313" key="8">
    <source>
        <dbReference type="EMBL" id="TWF35218.1"/>
    </source>
</evidence>
<evidence type="ECO:0000256" key="5">
    <source>
        <dbReference type="PIRSR" id="PIRSR606710-2"/>
    </source>
</evidence>
<dbReference type="GO" id="GO:0004553">
    <property type="term" value="F:hydrolase activity, hydrolyzing O-glycosyl compounds"/>
    <property type="evidence" value="ECO:0007669"/>
    <property type="project" value="InterPro"/>
</dbReference>
<evidence type="ECO:0000256" key="3">
    <source>
        <dbReference type="ARBA" id="ARBA00023295"/>
    </source>
</evidence>